<reference evidence="2" key="1">
    <citation type="submission" date="2010-08" db="EMBL/GenBank/DDBJ databases">
        <authorList>
            <consortium name="Caenorhabditis japonica Sequencing Consortium"/>
            <person name="Wilson R.K."/>
        </authorList>
    </citation>
    <scope>NUCLEOTIDE SEQUENCE [LARGE SCALE GENOMIC DNA]</scope>
    <source>
        <strain evidence="2">DF5081</strain>
    </source>
</reference>
<protein>
    <submittedName>
        <fullName evidence="1">Uncharacterized protein</fullName>
    </submittedName>
</protein>
<keyword evidence="2" id="KW-1185">Reference proteome</keyword>
<dbReference type="AlphaFoldDB" id="A0A8R1II54"/>
<evidence type="ECO:0000313" key="1">
    <source>
        <dbReference type="EnsemblMetazoa" id="CJA31859a.1"/>
    </source>
</evidence>
<reference evidence="1" key="2">
    <citation type="submission" date="2022-06" db="UniProtKB">
        <authorList>
            <consortium name="EnsemblMetazoa"/>
        </authorList>
    </citation>
    <scope>IDENTIFICATION</scope>
    <source>
        <strain evidence="1">DF5081</strain>
    </source>
</reference>
<dbReference type="EnsemblMetazoa" id="CJA31859a.1">
    <property type="protein sequence ID" value="CJA31859a.1"/>
    <property type="gene ID" value="WBGene00207706"/>
</dbReference>
<dbReference type="Proteomes" id="UP000005237">
    <property type="component" value="Unassembled WGS sequence"/>
</dbReference>
<name>A0A8R1II54_CAEJA</name>
<accession>A0A8R1II54</accession>
<proteinExistence type="predicted"/>
<evidence type="ECO:0000313" key="2">
    <source>
        <dbReference type="Proteomes" id="UP000005237"/>
    </source>
</evidence>
<sequence length="78" mass="9019">MNSLLTVQTNEAKLSMNCPHNMTQSKLRLNCEHAQSGFSLTISIRTKLQTKLIRCFLVQIFKYRTFQGCHTRRDGESN</sequence>
<organism evidence="1 2">
    <name type="scientific">Caenorhabditis japonica</name>
    <dbReference type="NCBI Taxonomy" id="281687"/>
    <lineage>
        <taxon>Eukaryota</taxon>
        <taxon>Metazoa</taxon>
        <taxon>Ecdysozoa</taxon>
        <taxon>Nematoda</taxon>
        <taxon>Chromadorea</taxon>
        <taxon>Rhabditida</taxon>
        <taxon>Rhabditina</taxon>
        <taxon>Rhabditomorpha</taxon>
        <taxon>Rhabditoidea</taxon>
        <taxon>Rhabditidae</taxon>
        <taxon>Peloderinae</taxon>
        <taxon>Caenorhabditis</taxon>
    </lineage>
</organism>